<evidence type="ECO:0000256" key="2">
    <source>
        <dbReference type="ARBA" id="ARBA00012980"/>
    </source>
</evidence>
<dbReference type="InterPro" id="IPR018095">
    <property type="entry name" value="Thymidylate_kin_CS"/>
</dbReference>
<keyword evidence="5 11" id="KW-0545">Nucleotide biosynthesis</keyword>
<organism evidence="13 14">
    <name type="scientific">Devosia albogilva</name>
    <dbReference type="NCBI Taxonomy" id="429726"/>
    <lineage>
        <taxon>Bacteria</taxon>
        <taxon>Pseudomonadati</taxon>
        <taxon>Pseudomonadota</taxon>
        <taxon>Alphaproteobacteria</taxon>
        <taxon>Hyphomicrobiales</taxon>
        <taxon>Devosiaceae</taxon>
        <taxon>Devosia</taxon>
    </lineage>
</organism>
<keyword evidence="8 11" id="KW-0067">ATP-binding</keyword>
<accession>A0ABW5QQI6</accession>
<evidence type="ECO:0000313" key="13">
    <source>
        <dbReference type="EMBL" id="MFD2649741.1"/>
    </source>
</evidence>
<evidence type="ECO:0000256" key="9">
    <source>
        <dbReference type="ARBA" id="ARBA00029962"/>
    </source>
</evidence>
<dbReference type="InterPro" id="IPR027417">
    <property type="entry name" value="P-loop_NTPase"/>
</dbReference>
<evidence type="ECO:0000256" key="6">
    <source>
        <dbReference type="ARBA" id="ARBA00022741"/>
    </source>
</evidence>
<dbReference type="InterPro" id="IPR039430">
    <property type="entry name" value="Thymidylate_kin-like_dom"/>
</dbReference>
<protein>
    <recommendedName>
        <fullName evidence="3 11">Thymidylate kinase</fullName>
        <ecNumber evidence="2 11">2.7.4.9</ecNumber>
    </recommendedName>
    <alternativeName>
        <fullName evidence="9 11">dTMP kinase</fullName>
    </alternativeName>
</protein>
<keyword evidence="6 11" id="KW-0547">Nucleotide-binding</keyword>
<keyword evidence="4 11" id="KW-0808">Transferase</keyword>
<dbReference type="Gene3D" id="3.40.50.300">
    <property type="entry name" value="P-loop containing nucleotide triphosphate hydrolases"/>
    <property type="match status" value="1"/>
</dbReference>
<dbReference type="EMBL" id="JBHUNP010000001">
    <property type="protein sequence ID" value="MFD2649741.1"/>
    <property type="molecule type" value="Genomic_DNA"/>
</dbReference>
<evidence type="ECO:0000256" key="8">
    <source>
        <dbReference type="ARBA" id="ARBA00022840"/>
    </source>
</evidence>
<evidence type="ECO:0000313" key="14">
    <source>
        <dbReference type="Proteomes" id="UP001597521"/>
    </source>
</evidence>
<dbReference type="Pfam" id="PF02223">
    <property type="entry name" value="Thymidylate_kin"/>
    <property type="match status" value="1"/>
</dbReference>
<name>A0ABW5QQI6_9HYPH</name>
<dbReference type="PROSITE" id="PS01331">
    <property type="entry name" value="THYMIDYLATE_KINASE"/>
    <property type="match status" value="1"/>
</dbReference>
<dbReference type="CDD" id="cd01672">
    <property type="entry name" value="TMPK"/>
    <property type="match status" value="1"/>
</dbReference>
<dbReference type="NCBIfam" id="TIGR00041">
    <property type="entry name" value="DTMP_kinase"/>
    <property type="match status" value="1"/>
</dbReference>
<dbReference type="PANTHER" id="PTHR10344">
    <property type="entry name" value="THYMIDYLATE KINASE"/>
    <property type="match status" value="1"/>
</dbReference>
<evidence type="ECO:0000256" key="4">
    <source>
        <dbReference type="ARBA" id="ARBA00022679"/>
    </source>
</evidence>
<comment type="caution">
    <text evidence="13">The sequence shown here is derived from an EMBL/GenBank/DDBJ whole genome shotgun (WGS) entry which is preliminary data.</text>
</comment>
<comment type="similarity">
    <text evidence="1 11">Belongs to the thymidylate kinase family.</text>
</comment>
<evidence type="ECO:0000256" key="11">
    <source>
        <dbReference type="HAMAP-Rule" id="MF_00165"/>
    </source>
</evidence>
<comment type="catalytic activity">
    <reaction evidence="10 11">
        <text>dTMP + ATP = dTDP + ADP</text>
        <dbReference type="Rhea" id="RHEA:13517"/>
        <dbReference type="ChEBI" id="CHEBI:30616"/>
        <dbReference type="ChEBI" id="CHEBI:58369"/>
        <dbReference type="ChEBI" id="CHEBI:63528"/>
        <dbReference type="ChEBI" id="CHEBI:456216"/>
        <dbReference type="EC" id="2.7.4.9"/>
    </reaction>
</comment>
<keyword evidence="14" id="KW-1185">Reference proteome</keyword>
<sequence>MSEASSATSRARFITFEGGEGVGKSTQVKRLLQHLQQNGIDAVRTREPGGTAKAEAIRSFILQGRSESWGAGAEAVLFASARLDHVRQLIAPNLAAGTWVLCDRFHDSTRAYQGLTGGVDERLIGELETLALDGHVPDLTIVLDMDPEIAFRRVEQRQLADGLKVTGDRFEKEELDWHRTLRDGFLAIANANPERCVVLDADRDEDELERVIWATVSARFPEAVAGAEA</sequence>
<dbReference type="HAMAP" id="MF_00165">
    <property type="entry name" value="Thymidylate_kinase"/>
    <property type="match status" value="1"/>
</dbReference>
<dbReference type="SUPFAM" id="SSF52540">
    <property type="entry name" value="P-loop containing nucleoside triphosphate hydrolases"/>
    <property type="match status" value="1"/>
</dbReference>
<evidence type="ECO:0000256" key="5">
    <source>
        <dbReference type="ARBA" id="ARBA00022727"/>
    </source>
</evidence>
<evidence type="ECO:0000256" key="3">
    <source>
        <dbReference type="ARBA" id="ARBA00017144"/>
    </source>
</evidence>
<reference evidence="14" key="1">
    <citation type="journal article" date="2019" name="Int. J. Syst. Evol. Microbiol.">
        <title>The Global Catalogue of Microorganisms (GCM) 10K type strain sequencing project: providing services to taxonomists for standard genome sequencing and annotation.</title>
        <authorList>
            <consortium name="The Broad Institute Genomics Platform"/>
            <consortium name="The Broad Institute Genome Sequencing Center for Infectious Disease"/>
            <person name="Wu L."/>
            <person name="Ma J."/>
        </authorList>
    </citation>
    <scope>NUCLEOTIDE SEQUENCE [LARGE SCALE GENOMIC DNA]</scope>
    <source>
        <strain evidence="14">CCM 7427</strain>
    </source>
</reference>
<evidence type="ECO:0000256" key="10">
    <source>
        <dbReference type="ARBA" id="ARBA00048743"/>
    </source>
</evidence>
<keyword evidence="7 11" id="KW-0418">Kinase</keyword>
<gene>
    <name evidence="11 13" type="primary">tmk</name>
    <name evidence="13" type="ORF">ACFSX5_18290</name>
</gene>
<evidence type="ECO:0000256" key="1">
    <source>
        <dbReference type="ARBA" id="ARBA00009776"/>
    </source>
</evidence>
<evidence type="ECO:0000256" key="7">
    <source>
        <dbReference type="ARBA" id="ARBA00022777"/>
    </source>
</evidence>
<proteinExistence type="inferred from homology"/>
<feature type="binding site" evidence="11">
    <location>
        <begin position="18"/>
        <end position="25"/>
    </location>
    <ligand>
        <name>ATP</name>
        <dbReference type="ChEBI" id="CHEBI:30616"/>
    </ligand>
</feature>
<dbReference type="GO" id="GO:0004798">
    <property type="term" value="F:dTMP kinase activity"/>
    <property type="evidence" value="ECO:0007669"/>
    <property type="project" value="UniProtKB-EC"/>
</dbReference>
<dbReference type="EC" id="2.7.4.9" evidence="2 11"/>
<dbReference type="PANTHER" id="PTHR10344:SF4">
    <property type="entry name" value="UMP-CMP KINASE 2, MITOCHONDRIAL"/>
    <property type="match status" value="1"/>
</dbReference>
<feature type="domain" description="Thymidylate kinase-like" evidence="12">
    <location>
        <begin position="16"/>
        <end position="210"/>
    </location>
</feature>
<dbReference type="RefSeq" id="WP_386835373.1">
    <property type="nucleotide sequence ID" value="NZ_JBHUNP010000001.1"/>
</dbReference>
<dbReference type="InterPro" id="IPR018094">
    <property type="entry name" value="Thymidylate_kinase"/>
</dbReference>
<evidence type="ECO:0000259" key="12">
    <source>
        <dbReference type="Pfam" id="PF02223"/>
    </source>
</evidence>
<dbReference type="Proteomes" id="UP001597521">
    <property type="component" value="Unassembled WGS sequence"/>
</dbReference>
<comment type="function">
    <text evidence="11">Phosphorylation of dTMP to form dTDP in both de novo and salvage pathways of dTTP synthesis.</text>
</comment>